<evidence type="ECO:0000313" key="4">
    <source>
        <dbReference type="Proteomes" id="UP000013307"/>
    </source>
</evidence>
<dbReference type="KEGG" id="ast:Asulf_01411"/>
<keyword evidence="1" id="KW-0812">Transmembrane</keyword>
<feature type="transmembrane region" description="Helical" evidence="1">
    <location>
        <begin position="342"/>
        <end position="364"/>
    </location>
</feature>
<feature type="domain" description="Transglutaminase-like" evidence="2">
    <location>
        <begin position="123"/>
        <end position="177"/>
    </location>
</feature>
<accession>N0BEG0</accession>
<keyword evidence="1" id="KW-0472">Membrane</keyword>
<keyword evidence="4" id="KW-1185">Reference proteome</keyword>
<dbReference type="InterPro" id="IPR002931">
    <property type="entry name" value="Transglutaminase-like"/>
</dbReference>
<dbReference type="SUPFAM" id="SSF54001">
    <property type="entry name" value="Cysteine proteinases"/>
    <property type="match status" value="1"/>
</dbReference>
<name>N0BEG0_9EURY</name>
<dbReference type="Gene3D" id="3.10.620.30">
    <property type="match status" value="1"/>
</dbReference>
<feature type="transmembrane region" description="Helical" evidence="1">
    <location>
        <begin position="312"/>
        <end position="330"/>
    </location>
</feature>
<dbReference type="Pfam" id="PF01841">
    <property type="entry name" value="Transglut_core"/>
    <property type="match status" value="1"/>
</dbReference>
<gene>
    <name evidence="3" type="ORF">Asulf_01411</name>
</gene>
<dbReference type="Proteomes" id="UP000013307">
    <property type="component" value="Chromosome"/>
</dbReference>
<reference evidence="3 4" key="1">
    <citation type="journal article" date="2013" name="Genome Announc.">
        <title>Complete Genome Sequence of the Thermophilic and Facultatively Chemolithoautotrophic Sulfate Reducer Archaeoglobus sulfaticallidus Strain PM70-1T.</title>
        <authorList>
            <person name="Stokke R."/>
            <person name="Hocking W.P."/>
            <person name="Steinsbu B.O."/>
            <person name="Steen I.H."/>
        </authorList>
    </citation>
    <scope>NUCLEOTIDE SEQUENCE [LARGE SCALE GENOMIC DNA]</scope>
    <source>
        <strain evidence="3">PM70-1</strain>
    </source>
</reference>
<feature type="transmembrane region" description="Helical" evidence="1">
    <location>
        <begin position="20"/>
        <end position="42"/>
    </location>
</feature>
<dbReference type="HOGENOM" id="CLU_775258_0_0_2"/>
<protein>
    <recommendedName>
        <fullName evidence="2">Transglutaminase-like domain-containing protein</fullName>
    </recommendedName>
</protein>
<dbReference type="EMBL" id="CP005290">
    <property type="protein sequence ID" value="AGK61398.1"/>
    <property type="molecule type" value="Genomic_DNA"/>
</dbReference>
<sequence length="377" mass="43675">MFFEKSISVNWFRGNYKIILFLILIVAVFPEIYLYPVFLLVVKPAGEEKINEILLYVNETNNTFEKLERIAKWEVRDFTNAYNNNPNFAIDPFFRYPIYFDGNVKVRALAPLIPELSNNPYWIAFFKVGACGELASLFSEVSKQAGFETRIVRTEGEDHTWVELKIDDEWIHADPTLYFINYHYHQNLRWVDNPRFYDSKWFNVSKVFVKDTNGDVTEKYTDVGTLRVYLSEPADRIVVKTMKKEKEREVTTIDVNASTVNIELGGKKYNITAEKDLIPCLVVLQDTKEVEVVEGKQTAIELSPTNLEIKPLFYLSMLLLVEIAVLLFIWRKKRKGNYCKLSLSSINFILSIGFFSISFTIPYISLSVLSISGFSTI</sequence>
<evidence type="ECO:0000259" key="2">
    <source>
        <dbReference type="SMART" id="SM00460"/>
    </source>
</evidence>
<dbReference type="SMART" id="SM00460">
    <property type="entry name" value="TGc"/>
    <property type="match status" value="1"/>
</dbReference>
<dbReference type="eggNOG" id="arCOG06149">
    <property type="taxonomic scope" value="Archaea"/>
</dbReference>
<organism evidence="3 4">
    <name type="scientific">Archaeoglobus sulfaticallidus PM70-1</name>
    <dbReference type="NCBI Taxonomy" id="387631"/>
    <lineage>
        <taxon>Archaea</taxon>
        <taxon>Methanobacteriati</taxon>
        <taxon>Methanobacteriota</taxon>
        <taxon>Archaeoglobi</taxon>
        <taxon>Archaeoglobales</taxon>
        <taxon>Archaeoglobaceae</taxon>
        <taxon>Archaeoglobus</taxon>
    </lineage>
</organism>
<dbReference type="AlphaFoldDB" id="N0BEG0"/>
<dbReference type="STRING" id="387631.Asulf_01411"/>
<evidence type="ECO:0000256" key="1">
    <source>
        <dbReference type="SAM" id="Phobius"/>
    </source>
</evidence>
<keyword evidence="1" id="KW-1133">Transmembrane helix</keyword>
<evidence type="ECO:0000313" key="3">
    <source>
        <dbReference type="EMBL" id="AGK61398.1"/>
    </source>
</evidence>
<proteinExistence type="predicted"/>
<dbReference type="InterPro" id="IPR038765">
    <property type="entry name" value="Papain-like_cys_pep_sf"/>
</dbReference>